<dbReference type="PANTHER" id="PTHR22600">
    <property type="entry name" value="BETA-HEXOSAMINIDASE"/>
    <property type="match status" value="1"/>
</dbReference>
<evidence type="ECO:0000256" key="9">
    <source>
        <dbReference type="SAM" id="SignalP"/>
    </source>
</evidence>
<dbReference type="PIRSF" id="PIRSF001093">
    <property type="entry name" value="B-hxosamndse_ab_euk"/>
    <property type="match status" value="1"/>
</dbReference>
<reference evidence="12 13" key="1">
    <citation type="submission" date="2016-07" db="EMBL/GenBank/DDBJ databases">
        <title>Pervasive Adenine N6-methylation of Active Genes in Fungi.</title>
        <authorList>
            <consortium name="DOE Joint Genome Institute"/>
            <person name="Mondo S.J."/>
            <person name="Dannebaum R.O."/>
            <person name="Kuo R.C."/>
            <person name="Labutti K."/>
            <person name="Haridas S."/>
            <person name="Kuo A."/>
            <person name="Salamov A."/>
            <person name="Ahrendt S.R."/>
            <person name="Lipzen A."/>
            <person name="Sullivan W."/>
            <person name="Andreopoulos W.B."/>
            <person name="Clum A."/>
            <person name="Lindquist E."/>
            <person name="Daum C."/>
            <person name="Ramamoorthy G.K."/>
            <person name="Gryganskyi A."/>
            <person name="Culley D."/>
            <person name="Magnuson J.K."/>
            <person name="James T.Y."/>
            <person name="O'Malley M.A."/>
            <person name="Stajich J.E."/>
            <person name="Spatafora J.W."/>
            <person name="Visel A."/>
            <person name="Grigoriev I.V."/>
        </authorList>
    </citation>
    <scope>NUCLEOTIDE SEQUENCE [LARGE SCALE GENOMIC DNA]</scope>
    <source>
        <strain evidence="12 13">NRRL 1336</strain>
    </source>
</reference>
<dbReference type="InterPro" id="IPR025705">
    <property type="entry name" value="Beta_hexosaminidase_sua/sub"/>
</dbReference>
<keyword evidence="13" id="KW-1185">Reference proteome</keyword>
<dbReference type="GO" id="GO:0004563">
    <property type="term" value="F:beta-N-acetylhexosaminidase activity"/>
    <property type="evidence" value="ECO:0007669"/>
    <property type="project" value="UniProtKB-EC"/>
</dbReference>
<evidence type="ECO:0000256" key="6">
    <source>
        <dbReference type="ARBA" id="ARBA00023295"/>
    </source>
</evidence>
<dbReference type="AlphaFoldDB" id="A0A1X2J044"/>
<evidence type="ECO:0000256" key="4">
    <source>
        <dbReference type="ARBA" id="ARBA00022801"/>
    </source>
</evidence>
<dbReference type="PRINTS" id="PR00738">
    <property type="entry name" value="GLHYDRLASE20"/>
</dbReference>
<organism evidence="12 13">
    <name type="scientific">Absidia repens</name>
    <dbReference type="NCBI Taxonomy" id="90262"/>
    <lineage>
        <taxon>Eukaryota</taxon>
        <taxon>Fungi</taxon>
        <taxon>Fungi incertae sedis</taxon>
        <taxon>Mucoromycota</taxon>
        <taxon>Mucoromycotina</taxon>
        <taxon>Mucoromycetes</taxon>
        <taxon>Mucorales</taxon>
        <taxon>Cunninghamellaceae</taxon>
        <taxon>Absidia</taxon>
    </lineage>
</organism>
<dbReference type="Gene3D" id="3.20.20.80">
    <property type="entry name" value="Glycosidases"/>
    <property type="match status" value="1"/>
</dbReference>
<keyword evidence="3 9" id="KW-0732">Signal</keyword>
<keyword evidence="4 7" id="KW-0378">Hydrolase</keyword>
<dbReference type="STRING" id="90262.A0A1X2J044"/>
<dbReference type="CDD" id="cd06562">
    <property type="entry name" value="GH20_HexA_HexB-like"/>
    <property type="match status" value="1"/>
</dbReference>
<dbReference type="EMBL" id="MCGE01000001">
    <property type="protein sequence ID" value="ORZ25155.1"/>
    <property type="molecule type" value="Genomic_DNA"/>
</dbReference>
<dbReference type="Pfam" id="PF14845">
    <property type="entry name" value="Glycohydro_20b2"/>
    <property type="match status" value="1"/>
</dbReference>
<sequence length="573" mass="65445">MYFINTLSSALIVISAVWTTSVIGVEQVSINSLPAVNPVKQPWIWPLPQHWDRGQKTLDASHIGFDYSHHNSILSKAIKRYTDDIFYLKDDYPMVPYNWSTTDSKITGQLRTVKIILDNADDTKLDLDTDESYELTIPSGNKARATLKAKNVYGALHGLETLSQIIQWSPENRRHLIPNAPWSIKDKPKYAYRGLLMDTSRHYYPLEDIKKTIETMAWNKMNAFHWHMLDSTSFPYESKAYPELSKKGAYSPKHVYSAEDLAEIVQFAKERGVRVIPEIEAPGHSTSWGYGIPEIVSCRDKVPYFGYTVQPPSGQLNIASNKTKEVVHAIVDEFVDIFPDSFFHASGDEVVYDCWSNDTEIAKYLKDNDMTVQELFSDFVLEMQDYIRSKNRTVIAWQESVLEYNLTLPKNTVIQTWDGSDGVKGATEKGYRTIVSSNNYWYLDVGFGKPRSNPYPDVAGAGFNHWNRMYSYDMRANLTSSEIELIIGGEAAVFGELIDHTNFESRIWPRASTVAHVLWSGYENPEGEKLTSEDAILRLFPWRERMLLRGTMASPLNQGFCTRNPLDCFQPPE</sequence>
<dbReference type="InterPro" id="IPR015883">
    <property type="entry name" value="Glyco_hydro_20_cat"/>
</dbReference>
<feature type="active site" description="Proton donor" evidence="8">
    <location>
        <position position="349"/>
    </location>
</feature>
<evidence type="ECO:0000313" key="12">
    <source>
        <dbReference type="EMBL" id="ORZ25155.1"/>
    </source>
</evidence>
<evidence type="ECO:0000256" key="8">
    <source>
        <dbReference type="PIRSR" id="PIRSR001093-1"/>
    </source>
</evidence>
<evidence type="ECO:0000256" key="2">
    <source>
        <dbReference type="ARBA" id="ARBA00006285"/>
    </source>
</evidence>
<dbReference type="SUPFAM" id="SSF51445">
    <property type="entry name" value="(Trans)glycosidases"/>
    <property type="match status" value="1"/>
</dbReference>
<dbReference type="InterPro" id="IPR017853">
    <property type="entry name" value="GH"/>
</dbReference>
<dbReference type="Gene3D" id="3.30.379.10">
    <property type="entry name" value="Chitobiase/beta-hexosaminidase domain 2-like"/>
    <property type="match status" value="1"/>
</dbReference>
<evidence type="ECO:0000313" key="13">
    <source>
        <dbReference type="Proteomes" id="UP000193560"/>
    </source>
</evidence>
<evidence type="ECO:0000256" key="3">
    <source>
        <dbReference type="ARBA" id="ARBA00022729"/>
    </source>
</evidence>
<evidence type="ECO:0000259" key="10">
    <source>
        <dbReference type="Pfam" id="PF00728"/>
    </source>
</evidence>
<dbReference type="GO" id="GO:0030203">
    <property type="term" value="P:glycosaminoglycan metabolic process"/>
    <property type="evidence" value="ECO:0007669"/>
    <property type="project" value="TreeGrafter"/>
</dbReference>
<feature type="chain" id="PRO_5012349201" description="Beta-hexosaminidase" evidence="9">
    <location>
        <begin position="25"/>
        <end position="573"/>
    </location>
</feature>
<evidence type="ECO:0000256" key="5">
    <source>
        <dbReference type="ARBA" id="ARBA00023180"/>
    </source>
</evidence>
<dbReference type="PANTHER" id="PTHR22600:SF26">
    <property type="entry name" value="BETA-N-ACETYLHEXOSAMINIDASE"/>
    <property type="match status" value="1"/>
</dbReference>
<dbReference type="InterPro" id="IPR029019">
    <property type="entry name" value="HEX_eukaryotic_N"/>
</dbReference>
<feature type="domain" description="Beta-hexosaminidase eukaryotic type N-terminal" evidence="11">
    <location>
        <begin position="44"/>
        <end position="165"/>
    </location>
</feature>
<comment type="catalytic activity">
    <reaction evidence="1 7">
        <text>Hydrolysis of terminal non-reducing N-acetyl-D-hexosamine residues in N-acetyl-beta-D-hexosaminides.</text>
        <dbReference type="EC" id="3.2.1.52"/>
    </reaction>
</comment>
<dbReference type="SUPFAM" id="SSF55545">
    <property type="entry name" value="beta-N-acetylhexosaminidase-like domain"/>
    <property type="match status" value="1"/>
</dbReference>
<evidence type="ECO:0000256" key="1">
    <source>
        <dbReference type="ARBA" id="ARBA00001231"/>
    </source>
</evidence>
<evidence type="ECO:0000259" key="11">
    <source>
        <dbReference type="Pfam" id="PF14845"/>
    </source>
</evidence>
<keyword evidence="5" id="KW-0325">Glycoprotein</keyword>
<dbReference type="OrthoDB" id="428480at2759"/>
<dbReference type="Pfam" id="PF00728">
    <property type="entry name" value="Glyco_hydro_20"/>
    <property type="match status" value="1"/>
</dbReference>
<dbReference type="Proteomes" id="UP000193560">
    <property type="component" value="Unassembled WGS sequence"/>
</dbReference>
<feature type="signal peptide" evidence="9">
    <location>
        <begin position="1"/>
        <end position="24"/>
    </location>
</feature>
<evidence type="ECO:0000256" key="7">
    <source>
        <dbReference type="PIRNR" id="PIRNR001093"/>
    </source>
</evidence>
<dbReference type="GO" id="GO:0016020">
    <property type="term" value="C:membrane"/>
    <property type="evidence" value="ECO:0007669"/>
    <property type="project" value="TreeGrafter"/>
</dbReference>
<comment type="similarity">
    <text evidence="2 7">Belongs to the glycosyl hydrolase 20 family.</text>
</comment>
<keyword evidence="6 7" id="KW-0326">Glycosidase</keyword>
<feature type="domain" description="Glycoside hydrolase family 20 catalytic" evidence="10">
    <location>
        <begin position="190"/>
        <end position="521"/>
    </location>
</feature>
<comment type="caution">
    <text evidence="12">The sequence shown here is derived from an EMBL/GenBank/DDBJ whole genome shotgun (WGS) entry which is preliminary data.</text>
</comment>
<dbReference type="EC" id="3.2.1.52" evidence="7"/>
<dbReference type="InterPro" id="IPR029018">
    <property type="entry name" value="Hex-like_dom2"/>
</dbReference>
<name>A0A1X2J044_9FUNG</name>
<proteinExistence type="inferred from homology"/>
<dbReference type="FunFam" id="3.20.20.80:FF:000063">
    <property type="entry name" value="Beta-hexosaminidase"/>
    <property type="match status" value="1"/>
</dbReference>
<gene>
    <name evidence="12" type="ORF">BCR42DRAFT_463802</name>
</gene>
<accession>A0A1X2J044</accession>
<dbReference type="GO" id="GO:0005975">
    <property type="term" value="P:carbohydrate metabolic process"/>
    <property type="evidence" value="ECO:0007669"/>
    <property type="project" value="InterPro"/>
</dbReference>
<protein>
    <recommendedName>
        <fullName evidence="7">Beta-hexosaminidase</fullName>
        <ecNumber evidence="7">3.2.1.52</ecNumber>
    </recommendedName>
</protein>